<evidence type="ECO:0000313" key="3">
    <source>
        <dbReference type="Proteomes" id="UP001165292"/>
    </source>
</evidence>
<accession>A0AA41WFR2</accession>
<comment type="caution">
    <text evidence="2">The sequence shown here is derived from an EMBL/GenBank/DDBJ whole genome shotgun (WGS) entry which is preliminary data.</text>
</comment>
<proteinExistence type="predicted"/>
<dbReference type="EMBL" id="JAMYBS010000006">
    <property type="protein sequence ID" value="MCO7544507.1"/>
    <property type="molecule type" value="Genomic_DNA"/>
</dbReference>
<reference evidence="2" key="1">
    <citation type="submission" date="2022-06" db="EMBL/GenBank/DDBJ databases">
        <title>Detection of beta-lactamases in bacteria of animal origin.</title>
        <authorList>
            <person name="Mlynarcik P."/>
            <person name="Zdarska V."/>
            <person name="Chudobova H."/>
            <person name="Prochazkova P."/>
            <person name="Hricova K."/>
            <person name="Mezerova K."/>
            <person name="Bardon J."/>
            <person name="Dolejska M."/>
            <person name="Sukkar I."/>
            <person name="Kolar M."/>
        </authorList>
    </citation>
    <scope>NUCLEOTIDE SEQUENCE</scope>
    <source>
        <strain evidence="2">S 300-3</strain>
    </source>
</reference>
<dbReference type="GO" id="GO:0051920">
    <property type="term" value="F:peroxiredoxin activity"/>
    <property type="evidence" value="ECO:0007669"/>
    <property type="project" value="InterPro"/>
</dbReference>
<dbReference type="InterPro" id="IPR029032">
    <property type="entry name" value="AhpD-like"/>
</dbReference>
<organism evidence="2 3">
    <name type="scientific">Stutzerimonas nitrititolerans</name>
    <dbReference type="NCBI Taxonomy" id="2482751"/>
    <lineage>
        <taxon>Bacteria</taxon>
        <taxon>Pseudomonadati</taxon>
        <taxon>Pseudomonadota</taxon>
        <taxon>Gammaproteobacteria</taxon>
        <taxon>Pseudomonadales</taxon>
        <taxon>Pseudomonadaceae</taxon>
        <taxon>Stutzerimonas</taxon>
    </lineage>
</organism>
<name>A0AA41WFR2_9GAMM</name>
<dbReference type="PANTHER" id="PTHR34846">
    <property type="entry name" value="4-CARBOXYMUCONOLACTONE DECARBOXYLASE FAMILY PROTEIN (AFU_ORTHOLOGUE AFUA_6G11590)"/>
    <property type="match status" value="1"/>
</dbReference>
<dbReference type="InterPro" id="IPR004675">
    <property type="entry name" value="AhpD_core"/>
</dbReference>
<dbReference type="RefSeq" id="WP_014854009.1">
    <property type="nucleotide sequence ID" value="NZ_DALZVU010000087.1"/>
</dbReference>
<dbReference type="Pfam" id="PF02627">
    <property type="entry name" value="CMD"/>
    <property type="match status" value="1"/>
</dbReference>
<evidence type="ECO:0000259" key="1">
    <source>
        <dbReference type="Pfam" id="PF02627"/>
    </source>
</evidence>
<dbReference type="PANTHER" id="PTHR34846:SF10">
    <property type="entry name" value="CYTOPLASMIC PROTEIN"/>
    <property type="match status" value="1"/>
</dbReference>
<dbReference type="SUPFAM" id="SSF69118">
    <property type="entry name" value="AhpD-like"/>
    <property type="match status" value="1"/>
</dbReference>
<gene>
    <name evidence="2" type="ORF">NJF43_07020</name>
</gene>
<evidence type="ECO:0000313" key="2">
    <source>
        <dbReference type="EMBL" id="MCO7544507.1"/>
    </source>
</evidence>
<dbReference type="InterPro" id="IPR003779">
    <property type="entry name" value="CMD-like"/>
</dbReference>
<dbReference type="NCBIfam" id="TIGR00778">
    <property type="entry name" value="ahpD_dom"/>
    <property type="match status" value="1"/>
</dbReference>
<dbReference type="Gene3D" id="1.20.1290.10">
    <property type="entry name" value="AhpD-like"/>
    <property type="match status" value="1"/>
</dbReference>
<sequence>MTLRLDYLKHADPLPLQALTAISGYLHESDPDPQLLSLMELRASQLNGCAYCIDMHGKDLLALETPLPRILLLSAWREANVYSPAERAALAWTEAVTQLPDGEILDRCYGELTEHFSPRAITRLTFALVAINSWNRLNVAFGREPGQYRPGDLDGAMKHALERFADLRGTTGRSTP</sequence>
<protein>
    <submittedName>
        <fullName evidence="2">Carboxymuconolactone decarboxylase family protein</fullName>
    </submittedName>
</protein>
<feature type="domain" description="Carboxymuconolactone decarboxylase-like" evidence="1">
    <location>
        <begin position="17"/>
        <end position="95"/>
    </location>
</feature>
<dbReference type="Proteomes" id="UP001165292">
    <property type="component" value="Unassembled WGS sequence"/>
</dbReference>
<dbReference type="AlphaFoldDB" id="A0AA41WFR2"/>